<dbReference type="InterPro" id="IPR050897">
    <property type="entry name" value="SMAUG/VTS1_RNA-bind"/>
</dbReference>
<dbReference type="Gene3D" id="1.10.150.50">
    <property type="entry name" value="Transcription Factor, Ets-1"/>
    <property type="match status" value="1"/>
</dbReference>
<dbReference type="SMART" id="SM00454">
    <property type="entry name" value="SAM"/>
    <property type="match status" value="1"/>
</dbReference>
<reference evidence="6 7" key="1">
    <citation type="journal article" date="2011" name="J. Gen. Appl. Microbiol.">
        <title>Draft genome sequencing of the enigmatic yeast Saitoella complicata.</title>
        <authorList>
            <person name="Nishida H."/>
            <person name="Hamamoto M."/>
            <person name="Sugiyama J."/>
        </authorList>
    </citation>
    <scope>NUCLEOTIDE SEQUENCE [LARGE SCALE GENOMIC DNA]</scope>
    <source>
        <strain evidence="6 7">NRRL Y-17804</strain>
    </source>
</reference>
<evidence type="ECO:0000256" key="2">
    <source>
        <dbReference type="ARBA" id="ARBA00022490"/>
    </source>
</evidence>
<keyword evidence="3" id="KW-0694">RNA-binding</keyword>
<comment type="subcellular location">
    <subcellularLocation>
        <location evidence="1">Cytoplasm</location>
    </subcellularLocation>
</comment>
<dbReference type="Proteomes" id="UP000033140">
    <property type="component" value="Unassembled WGS sequence"/>
</dbReference>
<feature type="domain" description="SAM" evidence="5">
    <location>
        <begin position="297"/>
        <end position="361"/>
    </location>
</feature>
<dbReference type="EMBL" id="BACD03000007">
    <property type="protein sequence ID" value="GAO47210.1"/>
    <property type="molecule type" value="Genomic_DNA"/>
</dbReference>
<protein>
    <recommendedName>
        <fullName evidence="5">SAM domain-containing protein</fullName>
    </recommendedName>
</protein>
<evidence type="ECO:0000256" key="4">
    <source>
        <dbReference type="SAM" id="MobiDB-lite"/>
    </source>
</evidence>
<accession>A0A0E9NCR8</accession>
<gene>
    <name evidence="6" type="ORF">G7K_1420-t1</name>
</gene>
<comment type="caution">
    <text evidence="6">The sequence shown here is derived from an EMBL/GenBank/DDBJ whole genome shotgun (WGS) entry which is preliminary data.</text>
</comment>
<dbReference type="PANTHER" id="PTHR12515">
    <property type="entry name" value="STERILE ALPHA MOTIF DOMAIN CONTAINING PROTEIN 4-RELATED"/>
    <property type="match status" value="1"/>
</dbReference>
<sequence length="374" mass="39310">MATATASVSASSSGVGGLGGGGWGGARSDTFDMVRDLSGAGMLLSEYARVGHLPGFTFEEGFGRKVSTLASSSTVESISVTATGSAHESTSASTSHTSRHPSTMNAGKSSDTIRPPSARPDSGIAASLPPSSRSHSRNFSGSFGGGGVLSQVGSPTDSIAHYYLPNILDIIDGVDVGGYYSPATSAAPGPASTVIPAPPQVVTSAAPCSCPCGKSGEERYKGVPGGYYRSGMENEWAQVPTRTRFEVYAASKTDNHTPYTRPYQPSTTFTLAPTTTSIHMRVHPSLWRRHPRRDPPTHPTSVHNIPRWLALVRLHKYTALFADMKWEDMIMLGEDELEGMGVSALGARRKFVRLFGEVRGWSGGAKAGNGGSKA</sequence>
<dbReference type="GO" id="GO:0000932">
    <property type="term" value="C:P-body"/>
    <property type="evidence" value="ECO:0007669"/>
    <property type="project" value="TreeGrafter"/>
</dbReference>
<reference evidence="6 7" key="2">
    <citation type="journal article" date="2014" name="J. Gen. Appl. Microbiol.">
        <title>The early diverging ascomycetous budding yeast Saitoella complicata has three histone deacetylases belonging to the Clr6, Hos2, and Rpd3 lineages.</title>
        <authorList>
            <person name="Nishida H."/>
            <person name="Matsumoto T."/>
            <person name="Kondo S."/>
            <person name="Hamamoto M."/>
            <person name="Yoshikawa H."/>
        </authorList>
    </citation>
    <scope>NUCLEOTIDE SEQUENCE [LARGE SCALE GENOMIC DNA]</scope>
    <source>
        <strain evidence="6 7">NRRL Y-17804</strain>
    </source>
</reference>
<feature type="region of interest" description="Disordered" evidence="4">
    <location>
        <begin position="1"/>
        <end position="22"/>
    </location>
</feature>
<evidence type="ECO:0000256" key="3">
    <source>
        <dbReference type="ARBA" id="ARBA00022884"/>
    </source>
</evidence>
<organism evidence="6 7">
    <name type="scientific">Saitoella complicata (strain BCRC 22490 / CBS 7301 / JCM 7358 / NBRC 10748 / NRRL Y-17804)</name>
    <dbReference type="NCBI Taxonomy" id="698492"/>
    <lineage>
        <taxon>Eukaryota</taxon>
        <taxon>Fungi</taxon>
        <taxon>Dikarya</taxon>
        <taxon>Ascomycota</taxon>
        <taxon>Taphrinomycotina</taxon>
        <taxon>Taphrinomycotina incertae sedis</taxon>
        <taxon>Saitoella</taxon>
    </lineage>
</organism>
<evidence type="ECO:0000256" key="1">
    <source>
        <dbReference type="ARBA" id="ARBA00004496"/>
    </source>
</evidence>
<feature type="compositionally biased region" description="Low complexity" evidence="4">
    <location>
        <begin position="81"/>
        <end position="103"/>
    </location>
</feature>
<dbReference type="InterPro" id="IPR013761">
    <property type="entry name" value="SAM/pointed_sf"/>
</dbReference>
<dbReference type="PANTHER" id="PTHR12515:SF5">
    <property type="entry name" value="PROTEIN SMAUG"/>
    <property type="match status" value="1"/>
</dbReference>
<keyword evidence="2" id="KW-0963">Cytoplasm</keyword>
<dbReference type="SUPFAM" id="SSF47769">
    <property type="entry name" value="SAM/Pointed domain"/>
    <property type="match status" value="1"/>
</dbReference>
<evidence type="ECO:0000313" key="7">
    <source>
        <dbReference type="Proteomes" id="UP000033140"/>
    </source>
</evidence>
<feature type="region of interest" description="Disordered" evidence="4">
    <location>
        <begin position="80"/>
        <end position="139"/>
    </location>
</feature>
<dbReference type="GO" id="GO:0003729">
    <property type="term" value="F:mRNA binding"/>
    <property type="evidence" value="ECO:0007669"/>
    <property type="project" value="TreeGrafter"/>
</dbReference>
<keyword evidence="7" id="KW-1185">Reference proteome</keyword>
<feature type="compositionally biased region" description="Low complexity" evidence="4">
    <location>
        <begin position="1"/>
        <end position="13"/>
    </location>
</feature>
<dbReference type="AlphaFoldDB" id="A0A0E9NCR8"/>
<dbReference type="Pfam" id="PF07647">
    <property type="entry name" value="SAM_2"/>
    <property type="match status" value="1"/>
</dbReference>
<dbReference type="InterPro" id="IPR001660">
    <property type="entry name" value="SAM"/>
</dbReference>
<evidence type="ECO:0000259" key="5">
    <source>
        <dbReference type="SMART" id="SM00454"/>
    </source>
</evidence>
<proteinExistence type="predicted"/>
<dbReference type="GO" id="GO:0000289">
    <property type="term" value="P:nuclear-transcribed mRNA poly(A) tail shortening"/>
    <property type="evidence" value="ECO:0007669"/>
    <property type="project" value="TreeGrafter"/>
</dbReference>
<reference evidence="6 7" key="3">
    <citation type="journal article" date="2015" name="Genome Announc.">
        <title>Draft Genome Sequence of the Archiascomycetous Yeast Saitoella complicata.</title>
        <authorList>
            <person name="Yamauchi K."/>
            <person name="Kondo S."/>
            <person name="Hamamoto M."/>
            <person name="Takahashi Y."/>
            <person name="Ogura Y."/>
            <person name="Hayashi T."/>
            <person name="Nishida H."/>
        </authorList>
    </citation>
    <scope>NUCLEOTIDE SEQUENCE [LARGE SCALE GENOMIC DNA]</scope>
    <source>
        <strain evidence="6 7">NRRL Y-17804</strain>
    </source>
</reference>
<name>A0A0E9NCR8_SAICN</name>
<evidence type="ECO:0000313" key="6">
    <source>
        <dbReference type="EMBL" id="GAO47210.1"/>
    </source>
</evidence>